<dbReference type="RefSeq" id="WP_053769246.1">
    <property type="nucleotide sequence ID" value="NZ_BAABYU010000001.1"/>
</dbReference>
<dbReference type="OrthoDB" id="2038443at2"/>
<dbReference type="GeneID" id="97191902"/>
<comment type="caution">
    <text evidence="1">The sequence shown here is derived from an EMBL/GenBank/DDBJ whole genome shotgun (WGS) entry which is preliminary data.</text>
</comment>
<evidence type="ECO:0000313" key="2">
    <source>
        <dbReference type="Proteomes" id="UP000261080"/>
    </source>
</evidence>
<name>A0A3E3K283_9FIRM</name>
<organism evidence="1 2">
    <name type="scientific">Sellimonas intestinalis</name>
    <dbReference type="NCBI Taxonomy" id="1653434"/>
    <lineage>
        <taxon>Bacteria</taxon>
        <taxon>Bacillati</taxon>
        <taxon>Bacillota</taxon>
        <taxon>Clostridia</taxon>
        <taxon>Lachnospirales</taxon>
        <taxon>Lachnospiraceae</taxon>
        <taxon>Sellimonas</taxon>
    </lineage>
</organism>
<sequence>MGGKSKEAEFETYRLRIYPWVREIPEDEEGWRREGYSPEDTPLLSFVDGLMTVFVVHQGEDSYEILKDSMVPDGVSTEMLYQTACENLARDVEFVFSNTLFGGFGVIADGIHEASALCLRHIWETCTQKLEDDVLILVPARDMLLFAPQSDERAVRSMIQFAEQGWMQSRYRVTKKQYRYSRERKELTIYENN</sequence>
<dbReference type="Proteomes" id="UP000261080">
    <property type="component" value="Unassembled WGS sequence"/>
</dbReference>
<evidence type="ECO:0008006" key="3">
    <source>
        <dbReference type="Google" id="ProtNLM"/>
    </source>
</evidence>
<accession>A0A3E3K283</accession>
<dbReference type="AlphaFoldDB" id="A0A3E3K283"/>
<reference evidence="1 2" key="1">
    <citation type="submission" date="2018-08" db="EMBL/GenBank/DDBJ databases">
        <title>A genome reference for cultivated species of the human gut microbiota.</title>
        <authorList>
            <person name="Zou Y."/>
            <person name="Xue W."/>
            <person name="Luo G."/>
        </authorList>
    </citation>
    <scope>NUCLEOTIDE SEQUENCE [LARGE SCALE GENOMIC DNA]</scope>
    <source>
        <strain evidence="1 2">AF37-2AT</strain>
    </source>
</reference>
<dbReference type="EMBL" id="QVLX01000003">
    <property type="protein sequence ID" value="RGE87678.1"/>
    <property type="molecule type" value="Genomic_DNA"/>
</dbReference>
<protein>
    <recommendedName>
        <fullName evidence="3">DUF1444 family protein</fullName>
    </recommendedName>
</protein>
<gene>
    <name evidence="1" type="ORF">DW016_06015</name>
</gene>
<proteinExistence type="predicted"/>
<evidence type="ECO:0000313" key="1">
    <source>
        <dbReference type="EMBL" id="RGE87678.1"/>
    </source>
</evidence>
<keyword evidence="2" id="KW-1185">Reference proteome</keyword>